<evidence type="ECO:0000256" key="12">
    <source>
        <dbReference type="ARBA" id="ARBA00023204"/>
    </source>
</evidence>
<dbReference type="PANTHER" id="PTHR11760">
    <property type="entry name" value="30S/40S RIBOSOMAL PROTEIN S3"/>
    <property type="match status" value="1"/>
</dbReference>
<evidence type="ECO:0000256" key="2">
    <source>
        <dbReference type="ARBA" id="ARBA00004604"/>
    </source>
</evidence>
<proteinExistence type="inferred from homology"/>
<protein>
    <recommendedName>
        <fullName evidence="15">Small ribosomal subunit protein uS3</fullName>
        <ecNumber evidence="5">4.2.99.18</ecNumber>
    </recommendedName>
    <alternativeName>
        <fullName evidence="16">40S ribosomal protein S3</fullName>
    </alternativeName>
</protein>
<keyword evidence="9" id="KW-0694">RNA-binding</keyword>
<evidence type="ECO:0000256" key="6">
    <source>
        <dbReference type="ARBA" id="ARBA00022703"/>
    </source>
</evidence>
<keyword evidence="8" id="KW-0498">Mitosis</keyword>
<dbReference type="GO" id="GO:0140078">
    <property type="term" value="F:class I DNA-(apurinic or apyrimidinic site) endonuclease activity"/>
    <property type="evidence" value="ECO:0007669"/>
    <property type="project" value="UniProtKB-EC"/>
</dbReference>
<keyword evidence="12" id="KW-0234">DNA repair</keyword>
<keyword evidence="8" id="KW-0131">Cell cycle</keyword>
<comment type="catalytic activity">
    <reaction evidence="17">
        <text>2'-deoxyribonucleotide-(2'-deoxyribose 5'-phosphate)-2'-deoxyribonucleotide-DNA = a 3'-end 2'-deoxyribonucleotide-(2,3-dehydro-2,3-deoxyribose 5'-phosphate)-DNA + a 5'-end 5'-phospho-2'-deoxyribonucleoside-DNA + H(+)</text>
        <dbReference type="Rhea" id="RHEA:66592"/>
        <dbReference type="Rhea" id="RHEA-COMP:13180"/>
        <dbReference type="Rhea" id="RHEA-COMP:16897"/>
        <dbReference type="Rhea" id="RHEA-COMP:17067"/>
        <dbReference type="ChEBI" id="CHEBI:15378"/>
        <dbReference type="ChEBI" id="CHEBI:136412"/>
        <dbReference type="ChEBI" id="CHEBI:157695"/>
        <dbReference type="ChEBI" id="CHEBI:167181"/>
        <dbReference type="EC" id="4.2.99.18"/>
    </reaction>
</comment>
<dbReference type="CDD" id="cd02413">
    <property type="entry name" value="KH-II_40S_S3"/>
    <property type="match status" value="1"/>
</dbReference>
<feature type="domain" description="Small ribosomal subunit protein uS3 C-terminal" evidence="20">
    <location>
        <begin position="106"/>
        <end position="188"/>
    </location>
</feature>
<dbReference type="AlphaFoldDB" id="A0A5N3X7N3"/>
<organism evidence="22 23">
    <name type="scientific">Muntiacus reevesi</name>
    <name type="common">Reeves' muntjac</name>
    <name type="synonym">Cervus reevesi</name>
    <dbReference type="NCBI Taxonomy" id="9886"/>
    <lineage>
        <taxon>Eukaryota</taxon>
        <taxon>Metazoa</taxon>
        <taxon>Chordata</taxon>
        <taxon>Craniata</taxon>
        <taxon>Vertebrata</taxon>
        <taxon>Euteleostomi</taxon>
        <taxon>Mammalia</taxon>
        <taxon>Eutheria</taxon>
        <taxon>Laurasiatheria</taxon>
        <taxon>Artiodactyla</taxon>
        <taxon>Ruminantia</taxon>
        <taxon>Pecora</taxon>
        <taxon>Cervidae</taxon>
        <taxon>Muntiacinae</taxon>
        <taxon>Muntiacus</taxon>
    </lineage>
</organism>
<dbReference type="SUPFAM" id="SSF54821">
    <property type="entry name" value="Ribosomal protein S3 C-terminal domain"/>
    <property type="match status" value="1"/>
</dbReference>
<dbReference type="GO" id="GO:0003677">
    <property type="term" value="F:DNA binding"/>
    <property type="evidence" value="ECO:0007669"/>
    <property type="project" value="UniProtKB-KW"/>
</dbReference>
<evidence type="ECO:0000259" key="21">
    <source>
        <dbReference type="Pfam" id="PF07650"/>
    </source>
</evidence>
<dbReference type="Gene3D" id="3.30.300.20">
    <property type="match status" value="1"/>
</dbReference>
<dbReference type="GO" id="GO:0003723">
    <property type="term" value="F:RNA binding"/>
    <property type="evidence" value="ECO:0007669"/>
    <property type="project" value="UniProtKB-KW"/>
</dbReference>
<keyword evidence="8" id="KW-0132">Cell division</keyword>
<evidence type="ECO:0000256" key="15">
    <source>
        <dbReference type="ARBA" id="ARBA00035257"/>
    </source>
</evidence>
<dbReference type="InterPro" id="IPR009019">
    <property type="entry name" value="KH_sf_prok-type"/>
</dbReference>
<comment type="similarity">
    <text evidence="4 18">Belongs to the universal ribosomal protein uS3 family.</text>
</comment>
<dbReference type="FunFam" id="3.30.300.20:FF:000006">
    <property type="entry name" value="40S ribosomal protein S3"/>
    <property type="match status" value="1"/>
</dbReference>
<evidence type="ECO:0000313" key="23">
    <source>
        <dbReference type="Proteomes" id="UP000326062"/>
    </source>
</evidence>
<dbReference type="GO" id="GO:0022627">
    <property type="term" value="C:cytosolic small ribosomal subunit"/>
    <property type="evidence" value="ECO:0007669"/>
    <property type="project" value="TreeGrafter"/>
</dbReference>
<reference evidence="22 23" key="1">
    <citation type="submission" date="2019-06" db="EMBL/GenBank/DDBJ databases">
        <title>Discovery of a novel chromosome fission-fusion reversal in muntjac.</title>
        <authorList>
            <person name="Mudd A.B."/>
            <person name="Bredeson J.V."/>
            <person name="Baum R."/>
            <person name="Hockemeyer D."/>
            <person name="Rokhsar D.S."/>
        </authorList>
    </citation>
    <scope>NUCLEOTIDE SEQUENCE [LARGE SCALE GENOMIC DNA]</scope>
    <source>
        <strain evidence="22">UCam_UCB_Mr</strain>
        <tissue evidence="22">Fibroblast cell line</tissue>
    </source>
</reference>
<evidence type="ECO:0000256" key="19">
    <source>
        <dbReference type="SAM" id="MobiDB-lite"/>
    </source>
</evidence>
<dbReference type="GO" id="GO:0005743">
    <property type="term" value="C:mitochondrial inner membrane"/>
    <property type="evidence" value="ECO:0007669"/>
    <property type="project" value="UniProtKB-SubCell"/>
</dbReference>
<evidence type="ECO:0000256" key="17">
    <source>
        <dbReference type="ARBA" id="ARBA00044632"/>
    </source>
</evidence>
<dbReference type="NCBIfam" id="TIGR01008">
    <property type="entry name" value="uS3_euk_arch"/>
    <property type="match status" value="1"/>
</dbReference>
<evidence type="ECO:0000313" key="22">
    <source>
        <dbReference type="EMBL" id="KAB0369179.1"/>
    </source>
</evidence>
<dbReference type="Proteomes" id="UP000326062">
    <property type="component" value="Chromosome 15"/>
</dbReference>
<keyword evidence="10 18" id="KW-0689">Ribosomal protein</keyword>
<dbReference type="EC" id="4.2.99.18" evidence="5"/>
<evidence type="ECO:0000256" key="11">
    <source>
        <dbReference type="ARBA" id="ARBA00023125"/>
    </source>
</evidence>
<evidence type="ECO:0000259" key="20">
    <source>
        <dbReference type="Pfam" id="PF00189"/>
    </source>
</evidence>
<keyword evidence="14 18" id="KW-0687">Ribonucleoprotein</keyword>
<feature type="region of interest" description="Disordered" evidence="19">
    <location>
        <begin position="214"/>
        <end position="242"/>
    </location>
</feature>
<dbReference type="GO" id="GO:0006281">
    <property type="term" value="P:DNA repair"/>
    <property type="evidence" value="ECO:0007669"/>
    <property type="project" value="UniProtKB-KW"/>
</dbReference>
<dbReference type="InterPro" id="IPR057258">
    <property type="entry name" value="Ribosomal_uS3"/>
</dbReference>
<dbReference type="GO" id="GO:0005819">
    <property type="term" value="C:spindle"/>
    <property type="evidence" value="ECO:0007669"/>
    <property type="project" value="UniProtKB-SubCell"/>
</dbReference>
<keyword evidence="13" id="KW-0456">Lyase</keyword>
<dbReference type="GO" id="GO:0006412">
    <property type="term" value="P:translation"/>
    <property type="evidence" value="ECO:0007669"/>
    <property type="project" value="InterPro"/>
</dbReference>
<dbReference type="InterPro" id="IPR005703">
    <property type="entry name" value="Ribosomal_uS3_euk/arc"/>
</dbReference>
<keyword evidence="11" id="KW-0238">DNA-binding</keyword>
<dbReference type="PANTHER" id="PTHR11760:SF32">
    <property type="entry name" value="SMALL RIBOSOMAL SUBUNIT PROTEIN US3"/>
    <property type="match status" value="1"/>
</dbReference>
<comment type="caution">
    <text evidence="22">The sequence shown here is derived from an EMBL/GenBank/DDBJ whole genome shotgun (WGS) entry which is preliminary data.</text>
</comment>
<evidence type="ECO:0000256" key="18">
    <source>
        <dbReference type="RuleBase" id="RU003624"/>
    </source>
</evidence>
<comment type="subcellular location">
    <subcellularLocation>
        <location evidence="1">Cytoplasm</location>
        <location evidence="1">Cytoskeleton</location>
        <location evidence="1">Spindle</location>
    </subcellularLocation>
    <subcellularLocation>
        <location evidence="3">Mitochondrion inner membrane</location>
        <topology evidence="3">Peripheral membrane protein</topology>
    </subcellularLocation>
    <subcellularLocation>
        <location evidence="2">Nucleus</location>
        <location evidence="2">Nucleolus</location>
    </subcellularLocation>
</comment>
<feature type="domain" description="KH type-2" evidence="21">
    <location>
        <begin position="20"/>
        <end position="92"/>
    </location>
</feature>
<evidence type="ECO:0000256" key="1">
    <source>
        <dbReference type="ARBA" id="ARBA00004186"/>
    </source>
</evidence>
<name>A0A5N3X7N3_MUNRE</name>
<dbReference type="Pfam" id="PF07650">
    <property type="entry name" value="KH_2"/>
    <property type="match status" value="1"/>
</dbReference>
<dbReference type="GO" id="GO:2001235">
    <property type="term" value="P:positive regulation of apoptotic signaling pathway"/>
    <property type="evidence" value="ECO:0007669"/>
    <property type="project" value="TreeGrafter"/>
</dbReference>
<dbReference type="InterPro" id="IPR015946">
    <property type="entry name" value="KH_dom-like_a/b"/>
</dbReference>
<dbReference type="Pfam" id="PF00189">
    <property type="entry name" value="Ribosomal_S3_C"/>
    <property type="match status" value="1"/>
</dbReference>
<evidence type="ECO:0000256" key="5">
    <source>
        <dbReference type="ARBA" id="ARBA00012720"/>
    </source>
</evidence>
<evidence type="ECO:0000256" key="13">
    <source>
        <dbReference type="ARBA" id="ARBA00023239"/>
    </source>
</evidence>
<evidence type="ECO:0000256" key="14">
    <source>
        <dbReference type="ARBA" id="ARBA00023274"/>
    </source>
</evidence>
<evidence type="ECO:0000256" key="16">
    <source>
        <dbReference type="ARBA" id="ARBA00035408"/>
    </source>
</evidence>
<evidence type="ECO:0000256" key="10">
    <source>
        <dbReference type="ARBA" id="ARBA00022980"/>
    </source>
</evidence>
<dbReference type="InterPro" id="IPR004044">
    <property type="entry name" value="KH_dom_type_2"/>
</dbReference>
<dbReference type="InterPro" id="IPR001351">
    <property type="entry name" value="Ribosomal_uS3_C"/>
</dbReference>
<dbReference type="GO" id="GO:0006915">
    <property type="term" value="P:apoptotic process"/>
    <property type="evidence" value="ECO:0007669"/>
    <property type="project" value="UniProtKB-KW"/>
</dbReference>
<dbReference type="SUPFAM" id="SSF54814">
    <property type="entry name" value="Prokaryotic type KH domain (KH-domain type II)"/>
    <property type="match status" value="1"/>
</dbReference>
<gene>
    <name evidence="22" type="ORF">FD755_019184</name>
</gene>
<evidence type="ECO:0000256" key="8">
    <source>
        <dbReference type="ARBA" id="ARBA00022776"/>
    </source>
</evidence>
<accession>A0A5N3X7N3</accession>
<dbReference type="Gene3D" id="3.30.1140.32">
    <property type="entry name" value="Ribosomal protein S3, C-terminal domain"/>
    <property type="match status" value="1"/>
</dbReference>
<evidence type="ECO:0000256" key="3">
    <source>
        <dbReference type="ARBA" id="ARBA00004637"/>
    </source>
</evidence>
<dbReference type="GO" id="GO:0005730">
    <property type="term" value="C:nucleolus"/>
    <property type="evidence" value="ECO:0007669"/>
    <property type="project" value="UniProtKB-SubCell"/>
</dbReference>
<dbReference type="InterPro" id="IPR036419">
    <property type="entry name" value="Ribosomal_S3_C_sf"/>
</dbReference>
<keyword evidence="6" id="KW-0053">Apoptosis</keyword>
<dbReference type="GO" id="GO:0003735">
    <property type="term" value="F:structural constituent of ribosome"/>
    <property type="evidence" value="ECO:0007669"/>
    <property type="project" value="InterPro"/>
</dbReference>
<keyword evidence="7" id="KW-0227">DNA damage</keyword>
<dbReference type="EMBL" id="VCEB01000016">
    <property type="protein sequence ID" value="KAB0369179.1"/>
    <property type="molecule type" value="Genomic_DNA"/>
</dbReference>
<dbReference type="InterPro" id="IPR018280">
    <property type="entry name" value="Ribosomal_uS3_CS"/>
</dbReference>
<evidence type="ECO:0000256" key="7">
    <source>
        <dbReference type="ARBA" id="ARBA00022763"/>
    </source>
</evidence>
<keyword evidence="23" id="KW-1185">Reference proteome</keyword>
<evidence type="ECO:0000256" key="9">
    <source>
        <dbReference type="ARBA" id="ARBA00022884"/>
    </source>
</evidence>
<evidence type="ECO:0000256" key="4">
    <source>
        <dbReference type="ARBA" id="ARBA00010761"/>
    </source>
</evidence>
<dbReference type="FunFam" id="3.30.1140.32:FF:000005">
    <property type="entry name" value="40S ribosomal protein S3"/>
    <property type="match status" value="1"/>
</dbReference>
<dbReference type="PROSITE" id="PS00548">
    <property type="entry name" value="RIBOSOMAL_S3"/>
    <property type="match status" value="1"/>
</dbReference>
<sequence>MAVQISKKRKFVADGIFKAELNEFLTRELAEDGCSGGEVQVTPTRTEIITLATRTQNVPGEKGRWIRELTAVAQKRFDFPEGSVELYAEKIATRGLGAIAQAESLRYKLLGGLAVWRACRGVLRFIMESGAKGCEVVVSGKLRGQRAKSVKFVVGLMIHSGDPANYCVDTAMCHVLLRRGVLGIKVKIMLPWDPTGKTGPKKPLPDHMSIVEPKDETLPTAPSLNRRVGGQSRLPGPSLYPQHNRSPWPLDLESECCSAKTFNKIFLREKKK</sequence>